<protein>
    <submittedName>
        <fullName evidence="2">Duf567 domain containing protein</fullName>
    </submittedName>
</protein>
<evidence type="ECO:0000313" key="3">
    <source>
        <dbReference type="Proteomes" id="UP000007796"/>
    </source>
</evidence>
<dbReference type="EMBL" id="GL629801">
    <property type="protein sequence ID" value="EFX00203.1"/>
    <property type="molecule type" value="Genomic_DNA"/>
</dbReference>
<dbReference type="AlphaFoldDB" id="F0XNT3"/>
<dbReference type="InterPro" id="IPR025659">
    <property type="entry name" value="Tubby-like_C"/>
</dbReference>
<dbReference type="InParanoid" id="F0XNT3"/>
<dbReference type="STRING" id="655863.F0XNT3"/>
<comment type="similarity">
    <text evidence="1">Belongs to the LOR family.</text>
</comment>
<keyword evidence="3" id="KW-1185">Reference proteome</keyword>
<gene>
    <name evidence="2" type="ORF">CMQ_7205</name>
</gene>
<dbReference type="RefSeq" id="XP_014169685.1">
    <property type="nucleotide sequence ID" value="XM_014314210.1"/>
</dbReference>
<dbReference type="HOGENOM" id="CLU_063146_1_1_1"/>
<reference evidence="2 3" key="1">
    <citation type="journal article" date="2011" name="Proc. Natl. Acad. Sci. U.S.A.">
        <title>Genome and transcriptome analyses of the mountain pine beetle-fungal symbiont Grosmannia clavigera, a lodgepole pine pathogen.</title>
        <authorList>
            <person name="DiGuistini S."/>
            <person name="Wang Y."/>
            <person name="Liao N.Y."/>
            <person name="Taylor G."/>
            <person name="Tanguay P."/>
            <person name="Feau N."/>
            <person name="Henrissat B."/>
            <person name="Chan S.K."/>
            <person name="Hesse-Orce U."/>
            <person name="Alamouti S.M."/>
            <person name="Tsui C.K.M."/>
            <person name="Docking R.T."/>
            <person name="Levasseur A."/>
            <person name="Haridas S."/>
            <person name="Robertson G."/>
            <person name="Birol I."/>
            <person name="Holt R.A."/>
            <person name="Marra M.A."/>
            <person name="Hamelin R.C."/>
            <person name="Hirst M."/>
            <person name="Jones S.J.M."/>
            <person name="Bohlmann J."/>
            <person name="Breuil C."/>
        </authorList>
    </citation>
    <scope>NUCLEOTIDE SEQUENCE [LARGE SCALE GENOMIC DNA]</scope>
    <source>
        <strain evidence="3">kw1407 / UAMH 11150</strain>
    </source>
</reference>
<dbReference type="InterPro" id="IPR038595">
    <property type="entry name" value="LOR_sf"/>
</dbReference>
<dbReference type="Proteomes" id="UP000007796">
    <property type="component" value="Unassembled WGS sequence"/>
</dbReference>
<dbReference type="Gene3D" id="2.40.160.200">
    <property type="entry name" value="LURP1-related"/>
    <property type="match status" value="1"/>
</dbReference>
<dbReference type="PANTHER" id="PTHR31087:SF161">
    <property type="entry name" value="TUBBY C 2 FAMILY PROTEIN"/>
    <property type="match status" value="1"/>
</dbReference>
<dbReference type="Pfam" id="PF04525">
    <property type="entry name" value="LOR"/>
    <property type="match status" value="1"/>
</dbReference>
<dbReference type="PANTHER" id="PTHR31087">
    <property type="match status" value="1"/>
</dbReference>
<dbReference type="GeneID" id="25980724"/>
<name>F0XNT3_GROCL</name>
<proteinExistence type="inferred from homology"/>
<evidence type="ECO:0000256" key="1">
    <source>
        <dbReference type="ARBA" id="ARBA00005437"/>
    </source>
</evidence>
<dbReference type="OrthoDB" id="97518at2759"/>
<evidence type="ECO:0000313" key="2">
    <source>
        <dbReference type="EMBL" id="EFX00203.1"/>
    </source>
</evidence>
<dbReference type="eggNOG" id="ENOG502QUU9">
    <property type="taxonomic scope" value="Eukaryota"/>
</dbReference>
<dbReference type="SUPFAM" id="SSF54518">
    <property type="entry name" value="Tubby C-terminal domain-like"/>
    <property type="match status" value="1"/>
</dbReference>
<organism evidence="3">
    <name type="scientific">Grosmannia clavigera (strain kw1407 / UAMH 11150)</name>
    <name type="common">Blue stain fungus</name>
    <name type="synonym">Graphiocladiella clavigera</name>
    <dbReference type="NCBI Taxonomy" id="655863"/>
    <lineage>
        <taxon>Eukaryota</taxon>
        <taxon>Fungi</taxon>
        <taxon>Dikarya</taxon>
        <taxon>Ascomycota</taxon>
        <taxon>Pezizomycotina</taxon>
        <taxon>Sordariomycetes</taxon>
        <taxon>Sordariomycetidae</taxon>
        <taxon>Ophiostomatales</taxon>
        <taxon>Ophiostomataceae</taxon>
        <taxon>Leptographium</taxon>
    </lineage>
</organism>
<dbReference type="InterPro" id="IPR007612">
    <property type="entry name" value="LOR"/>
</dbReference>
<sequence length="197" mass="21454">MAAQLAPVPRPIGMFDQFIATKTETLVLKEHVLSLSGDSFDITLASGQPVLRVQGTVFSLSGRKNGYDMAGSHLFTIARELMHLHMTYVLLYPSGQKFFELRSRFQLLGSKATATFTSPATGKAESLTMSGNWFDTSASILDDSNGCTVARIDRKLCNGRQLLFGQQTYAVLVAPGVDLAVIAALCICLDEKDNEQK</sequence>
<accession>F0XNT3</accession>